<accession>A0A212EGL5</accession>
<keyword evidence="2" id="KW-1185">Reference proteome</keyword>
<keyword evidence="1" id="KW-0378">Hydrolase</keyword>
<dbReference type="OrthoDB" id="418748at2759"/>
<keyword evidence="1" id="KW-0255">Endonuclease</keyword>
<gene>
    <name evidence="1" type="ORF">KGM_206034</name>
</gene>
<dbReference type="AlphaFoldDB" id="A0A212EGL5"/>
<proteinExistence type="predicted"/>
<organism evidence="1 2">
    <name type="scientific">Danaus plexippus plexippus</name>
    <dbReference type="NCBI Taxonomy" id="278856"/>
    <lineage>
        <taxon>Eukaryota</taxon>
        <taxon>Metazoa</taxon>
        <taxon>Ecdysozoa</taxon>
        <taxon>Arthropoda</taxon>
        <taxon>Hexapoda</taxon>
        <taxon>Insecta</taxon>
        <taxon>Pterygota</taxon>
        <taxon>Neoptera</taxon>
        <taxon>Endopterygota</taxon>
        <taxon>Lepidoptera</taxon>
        <taxon>Glossata</taxon>
        <taxon>Ditrysia</taxon>
        <taxon>Papilionoidea</taxon>
        <taxon>Nymphalidae</taxon>
        <taxon>Danainae</taxon>
        <taxon>Danaini</taxon>
        <taxon>Danaina</taxon>
        <taxon>Danaus</taxon>
        <taxon>Danaus</taxon>
    </lineage>
</organism>
<sequence>MWNRFQDQCLSKASELLGISRGPLTNNKKAKWWQSKAEEKVRNKKNRFKIWQKSGSDYDHEIYRSVKKEAKGEVALPMATYGEAFYIKLENAKDDRELFRLVRYRYANSLDIRTTKYIKNSDIKARWREHYSHLLNESSQFKVPTVEDAVKGPFRKFPPKKLKSEWS</sequence>
<dbReference type="KEGG" id="dpl:KGM_206034"/>
<comment type="caution">
    <text evidence="1">The sequence shown here is derived from an EMBL/GenBank/DDBJ whole genome shotgun (WGS) entry which is preliminary data.</text>
</comment>
<reference evidence="1 2" key="1">
    <citation type="journal article" date="2011" name="Cell">
        <title>The monarch butterfly genome yields insights into long-distance migration.</title>
        <authorList>
            <person name="Zhan S."/>
            <person name="Merlin C."/>
            <person name="Boore J.L."/>
            <person name="Reppert S.M."/>
        </authorList>
    </citation>
    <scope>NUCLEOTIDE SEQUENCE [LARGE SCALE GENOMIC DNA]</scope>
    <source>
        <strain evidence="1">F-2</strain>
    </source>
</reference>
<dbReference type="EMBL" id="AGBW02015069">
    <property type="protein sequence ID" value="OWR40629.1"/>
    <property type="molecule type" value="Genomic_DNA"/>
</dbReference>
<evidence type="ECO:0000313" key="1">
    <source>
        <dbReference type="EMBL" id="OWR40629.1"/>
    </source>
</evidence>
<dbReference type="GO" id="GO:0004519">
    <property type="term" value="F:endonuclease activity"/>
    <property type="evidence" value="ECO:0007669"/>
    <property type="project" value="UniProtKB-KW"/>
</dbReference>
<dbReference type="GO" id="GO:0003964">
    <property type="term" value="F:RNA-directed DNA polymerase activity"/>
    <property type="evidence" value="ECO:0007669"/>
    <property type="project" value="UniProtKB-KW"/>
</dbReference>
<protein>
    <submittedName>
        <fullName evidence="1">Endonuclease-reverse transcriptase HmRTE-e01</fullName>
    </submittedName>
</protein>
<dbReference type="Proteomes" id="UP000007151">
    <property type="component" value="Unassembled WGS sequence"/>
</dbReference>
<evidence type="ECO:0000313" key="2">
    <source>
        <dbReference type="Proteomes" id="UP000007151"/>
    </source>
</evidence>
<dbReference type="STRING" id="278856.A0A212EGL5"/>
<keyword evidence="1" id="KW-0540">Nuclease</keyword>
<name>A0A212EGL5_DANPL</name>